<accession>A0A2J0Q8L9</accession>
<dbReference type="Proteomes" id="UP000228496">
    <property type="component" value="Unassembled WGS sequence"/>
</dbReference>
<protein>
    <submittedName>
        <fullName evidence="1">Uncharacterized protein</fullName>
    </submittedName>
</protein>
<comment type="caution">
    <text evidence="1">The sequence shown here is derived from an EMBL/GenBank/DDBJ whole genome shotgun (WGS) entry which is preliminary data.</text>
</comment>
<evidence type="ECO:0000313" key="2">
    <source>
        <dbReference type="Proteomes" id="UP000228496"/>
    </source>
</evidence>
<evidence type="ECO:0000313" key="1">
    <source>
        <dbReference type="EMBL" id="PJE51578.1"/>
    </source>
</evidence>
<name>A0A2J0Q8L9_9BACT</name>
<gene>
    <name evidence="1" type="ORF">COV29_00255</name>
</gene>
<proteinExistence type="predicted"/>
<dbReference type="AlphaFoldDB" id="A0A2J0Q8L9"/>
<dbReference type="EMBL" id="PCXQ01000001">
    <property type="protein sequence ID" value="PJE51578.1"/>
    <property type="molecule type" value="Genomic_DNA"/>
</dbReference>
<sequence length="74" mass="8638">MSKLHKNPNSSQDLEHNEGQRGFLCSNKTSCRCPSLCYKASSVLDPKSLEQAYFRIFDWVLENKDSKLWKKQKD</sequence>
<organism evidence="1 2">
    <name type="scientific">Candidatus Yanofskybacteria bacterium CG10_big_fil_rev_8_21_14_0_10_36_16</name>
    <dbReference type="NCBI Taxonomy" id="1975096"/>
    <lineage>
        <taxon>Bacteria</taxon>
        <taxon>Candidatus Yanofskyibacteriota</taxon>
    </lineage>
</organism>
<reference evidence="1 2" key="1">
    <citation type="submission" date="2017-09" db="EMBL/GenBank/DDBJ databases">
        <title>Depth-based differentiation of microbial function through sediment-hosted aquifers and enrichment of novel symbionts in the deep terrestrial subsurface.</title>
        <authorList>
            <person name="Probst A.J."/>
            <person name="Ladd B."/>
            <person name="Jarett J.K."/>
            <person name="Geller-Mcgrath D.E."/>
            <person name="Sieber C.M."/>
            <person name="Emerson J.B."/>
            <person name="Anantharaman K."/>
            <person name="Thomas B.C."/>
            <person name="Malmstrom R."/>
            <person name="Stieglmeier M."/>
            <person name="Klingl A."/>
            <person name="Woyke T."/>
            <person name="Ryan C.M."/>
            <person name="Banfield J.F."/>
        </authorList>
    </citation>
    <scope>NUCLEOTIDE SEQUENCE [LARGE SCALE GENOMIC DNA]</scope>
    <source>
        <strain evidence="1">CG10_big_fil_rev_8_21_14_0_10_36_16</strain>
    </source>
</reference>